<dbReference type="SUPFAM" id="SSF53448">
    <property type="entry name" value="Nucleotide-diphospho-sugar transferases"/>
    <property type="match status" value="1"/>
</dbReference>
<gene>
    <name evidence="2" type="ORF">BSPP4475_14285</name>
</gene>
<name>A0AA48RD11_9BACL</name>
<dbReference type="EMBL" id="OY569118">
    <property type="protein sequence ID" value="CAJ1003484.1"/>
    <property type="molecule type" value="Genomic_DNA"/>
</dbReference>
<dbReference type="PANTHER" id="PTHR43685:SF2">
    <property type="entry name" value="GLYCOSYLTRANSFERASE 2-LIKE DOMAIN-CONTAINING PROTEIN"/>
    <property type="match status" value="1"/>
</dbReference>
<evidence type="ECO:0000313" key="3">
    <source>
        <dbReference type="Proteomes" id="UP001189619"/>
    </source>
</evidence>
<dbReference type="AlphaFoldDB" id="A0AA48RD11"/>
<organism evidence="2 3">
    <name type="scientific">Brevibacillus aydinogluensis</name>
    <dbReference type="NCBI Taxonomy" id="927786"/>
    <lineage>
        <taxon>Bacteria</taxon>
        <taxon>Bacillati</taxon>
        <taxon>Bacillota</taxon>
        <taxon>Bacilli</taxon>
        <taxon>Bacillales</taxon>
        <taxon>Paenibacillaceae</taxon>
        <taxon>Brevibacillus</taxon>
    </lineage>
</organism>
<dbReference type="InterPro" id="IPR050834">
    <property type="entry name" value="Glycosyltransf_2"/>
</dbReference>
<keyword evidence="3" id="KW-1185">Reference proteome</keyword>
<accession>A0AA48RD11</accession>
<sequence length="413" mass="46807">MDTQSLPLVSVITPSYNHGKYIQETIESVLKQDYPHVEHIVIDGGSTDNTFAILSQYNQLSEKFTFVSEPDRGQSHAINKGLSVARGEIIGWLNSDDTYMPGAIRRAVQALMANPHWGMVHGNGYVANERNLPVRPFPVKPQDRLKLFERCNILQPAAFVRKQVLYDVGGLDETLSFCMDYDLWIRIAKRHRIGYVPEFWAKARYHSASKSVTQWPTVGLQEVFRTSAKHYGTVSNDWVMEYLYFHHNKGVFPLLNFFRAHAVFGNAPRITAMNRHPDMWVPPNFHVSIQSDPQSPAHTLLIRGARPAGPSASQSAFLHYVINGSMTGTIAVNGTSFTVEFPLPPDRTNHELDIFASWNIKLGSPAQPRVVSFLADQVLPLSYQELQFYRAYLTNPAGIAQWIRDHRRPVPRL</sequence>
<evidence type="ECO:0000313" key="2">
    <source>
        <dbReference type="EMBL" id="CAJ1003484.1"/>
    </source>
</evidence>
<evidence type="ECO:0000259" key="1">
    <source>
        <dbReference type="Pfam" id="PF00535"/>
    </source>
</evidence>
<reference evidence="2" key="1">
    <citation type="submission" date="2023-07" db="EMBL/GenBank/DDBJ databases">
        <authorList>
            <person name="Ivanov I."/>
            <person name="Teneva D."/>
            <person name="Stoikov I."/>
        </authorList>
    </citation>
    <scope>NUCLEOTIDE SEQUENCE</scope>
    <source>
        <strain evidence="2">4475</strain>
    </source>
</reference>
<protein>
    <submittedName>
        <fullName evidence="2">Glycosyltransferase</fullName>
    </submittedName>
</protein>
<feature type="domain" description="Glycosyltransferase 2-like" evidence="1">
    <location>
        <begin position="10"/>
        <end position="165"/>
    </location>
</feature>
<dbReference type="Proteomes" id="UP001189619">
    <property type="component" value="Chromosome"/>
</dbReference>
<dbReference type="PANTHER" id="PTHR43685">
    <property type="entry name" value="GLYCOSYLTRANSFERASE"/>
    <property type="match status" value="1"/>
</dbReference>
<dbReference type="InterPro" id="IPR001173">
    <property type="entry name" value="Glyco_trans_2-like"/>
</dbReference>
<dbReference type="CDD" id="cd06433">
    <property type="entry name" value="GT_2_WfgS_like"/>
    <property type="match status" value="1"/>
</dbReference>
<proteinExistence type="predicted"/>
<dbReference type="Pfam" id="PF00535">
    <property type="entry name" value="Glycos_transf_2"/>
    <property type="match status" value="1"/>
</dbReference>
<dbReference type="Gene3D" id="3.90.550.10">
    <property type="entry name" value="Spore Coat Polysaccharide Biosynthesis Protein SpsA, Chain A"/>
    <property type="match status" value="1"/>
</dbReference>
<dbReference type="RefSeq" id="WP_171566385.1">
    <property type="nucleotide sequence ID" value="NZ_OY569118.1"/>
</dbReference>
<dbReference type="KEGG" id="bayd:BSPP4475_14285"/>
<dbReference type="InterPro" id="IPR029044">
    <property type="entry name" value="Nucleotide-diphossugar_trans"/>
</dbReference>